<accession>A0A9N8H9R1</accession>
<feature type="transmembrane region" description="Helical" evidence="1">
    <location>
        <begin position="181"/>
        <end position="208"/>
    </location>
</feature>
<dbReference type="AlphaFoldDB" id="A0A9N8H9R1"/>
<evidence type="ECO:0000313" key="3">
    <source>
        <dbReference type="Proteomes" id="UP001153069"/>
    </source>
</evidence>
<keyword evidence="3" id="KW-1185">Reference proteome</keyword>
<name>A0A9N8H9R1_9STRA</name>
<proteinExistence type="predicted"/>
<keyword evidence="1" id="KW-1133">Transmembrane helix</keyword>
<dbReference type="EMBL" id="CAICTM010000263">
    <property type="protein sequence ID" value="CAB9506366.1"/>
    <property type="molecule type" value="Genomic_DNA"/>
</dbReference>
<evidence type="ECO:0000313" key="2">
    <source>
        <dbReference type="EMBL" id="CAB9506366.1"/>
    </source>
</evidence>
<dbReference type="OrthoDB" id="496991at2759"/>
<keyword evidence="1" id="KW-0812">Transmembrane</keyword>
<protein>
    <submittedName>
        <fullName evidence="2">Uncharacterized protein</fullName>
    </submittedName>
</protein>
<evidence type="ECO:0000256" key="1">
    <source>
        <dbReference type="SAM" id="Phobius"/>
    </source>
</evidence>
<gene>
    <name evidence="2" type="ORF">SEMRO_264_G102610.1</name>
</gene>
<sequence>MKPLSSSSSTRRSRTQTVSIFTAAATNYSEEDVQDNDCPRGYFLNSVENSCTPLGPLGRISQYFETMGPFQRMYQGICNLFGLDTQRISNLGVTFALSYSILSQINASISLSMAWYLSCKRTGLSPLAPGQWKSLLTSYASLYAVLTVLRPFRVAAAVAMSKLSKEMLEATEQKLDCSRSAAIAFQYALGWIAWLCLASTGVAIASLVTGVPIL</sequence>
<dbReference type="Proteomes" id="UP001153069">
    <property type="component" value="Unassembled WGS sequence"/>
</dbReference>
<comment type="caution">
    <text evidence="2">The sequence shown here is derived from an EMBL/GenBank/DDBJ whole genome shotgun (WGS) entry which is preliminary data.</text>
</comment>
<reference evidence="2" key="1">
    <citation type="submission" date="2020-06" db="EMBL/GenBank/DDBJ databases">
        <authorList>
            <consortium name="Plant Systems Biology data submission"/>
        </authorList>
    </citation>
    <scope>NUCLEOTIDE SEQUENCE</scope>
    <source>
        <strain evidence="2">D6</strain>
    </source>
</reference>
<keyword evidence="1" id="KW-0472">Membrane</keyword>
<organism evidence="2 3">
    <name type="scientific">Seminavis robusta</name>
    <dbReference type="NCBI Taxonomy" id="568900"/>
    <lineage>
        <taxon>Eukaryota</taxon>
        <taxon>Sar</taxon>
        <taxon>Stramenopiles</taxon>
        <taxon>Ochrophyta</taxon>
        <taxon>Bacillariophyta</taxon>
        <taxon>Bacillariophyceae</taxon>
        <taxon>Bacillariophycidae</taxon>
        <taxon>Naviculales</taxon>
        <taxon>Naviculaceae</taxon>
        <taxon>Seminavis</taxon>
    </lineage>
</organism>